<dbReference type="GO" id="GO:0003700">
    <property type="term" value="F:DNA-binding transcription factor activity"/>
    <property type="evidence" value="ECO:0007669"/>
    <property type="project" value="TreeGrafter"/>
</dbReference>
<evidence type="ECO:0000313" key="7">
    <source>
        <dbReference type="Proteomes" id="UP000572007"/>
    </source>
</evidence>
<dbReference type="RefSeq" id="WP_067638869.1">
    <property type="nucleotide sequence ID" value="NZ_JAAXOM010000001.1"/>
</dbReference>
<evidence type="ECO:0000259" key="5">
    <source>
        <dbReference type="PROSITE" id="PS50977"/>
    </source>
</evidence>
<protein>
    <submittedName>
        <fullName evidence="6">Helix-turn-helix transcriptional regulator</fullName>
    </submittedName>
</protein>
<keyword evidence="7" id="KW-1185">Reference proteome</keyword>
<evidence type="ECO:0000256" key="3">
    <source>
        <dbReference type="ARBA" id="ARBA00023163"/>
    </source>
</evidence>
<sequence>MPRPLLPDRRRRILAAAQQLLLDKGWPATTVSAIAARAGIGKGAVYLEFPDKPAILAAVLHDRMRQLSAQVHTRVVETSDLVDLPAVYRFGVEALLADPVMCALYTGDQNVLGDYVHTVTDDRYLQRQDWLGDYIARLQDFGVIDATIPADTITQVLSVFTVGLVHAPGTLGATSAEMLSAAVGLFADLVGRGLATGLPTDPEAARAAQLELLGRLETQLDPQEPP</sequence>
<dbReference type="InterPro" id="IPR050109">
    <property type="entry name" value="HTH-type_TetR-like_transc_reg"/>
</dbReference>
<dbReference type="AlphaFoldDB" id="A0A846W094"/>
<dbReference type="PANTHER" id="PTHR30055">
    <property type="entry name" value="HTH-TYPE TRANSCRIPTIONAL REGULATOR RUTR"/>
    <property type="match status" value="1"/>
</dbReference>
<dbReference type="Pfam" id="PF00440">
    <property type="entry name" value="TetR_N"/>
    <property type="match status" value="1"/>
</dbReference>
<dbReference type="PANTHER" id="PTHR30055:SF234">
    <property type="entry name" value="HTH-TYPE TRANSCRIPTIONAL REGULATOR BETI"/>
    <property type="match status" value="1"/>
</dbReference>
<dbReference type="SUPFAM" id="SSF46689">
    <property type="entry name" value="Homeodomain-like"/>
    <property type="match status" value="1"/>
</dbReference>
<feature type="domain" description="HTH tetR-type" evidence="5">
    <location>
        <begin position="7"/>
        <end position="67"/>
    </location>
</feature>
<keyword evidence="3" id="KW-0804">Transcription</keyword>
<comment type="caution">
    <text evidence="6">The sequence shown here is derived from an EMBL/GenBank/DDBJ whole genome shotgun (WGS) entry which is preliminary data.</text>
</comment>
<dbReference type="GO" id="GO:0000976">
    <property type="term" value="F:transcription cis-regulatory region binding"/>
    <property type="evidence" value="ECO:0007669"/>
    <property type="project" value="TreeGrafter"/>
</dbReference>
<proteinExistence type="predicted"/>
<keyword evidence="1" id="KW-0805">Transcription regulation</keyword>
<evidence type="ECO:0000313" key="6">
    <source>
        <dbReference type="EMBL" id="NKX86519.1"/>
    </source>
</evidence>
<reference evidence="6 7" key="1">
    <citation type="submission" date="2020-04" db="EMBL/GenBank/DDBJ databases">
        <title>MicrobeNet Type strains.</title>
        <authorList>
            <person name="Nicholson A.C."/>
        </authorList>
    </citation>
    <scope>NUCLEOTIDE SEQUENCE [LARGE SCALE GENOMIC DNA]</scope>
    <source>
        <strain evidence="6 7">DSM 44960</strain>
    </source>
</reference>
<name>A0A846W094_9NOCA</name>
<dbReference type="PRINTS" id="PR00455">
    <property type="entry name" value="HTHTETR"/>
</dbReference>
<dbReference type="InterPro" id="IPR009057">
    <property type="entry name" value="Homeodomain-like_sf"/>
</dbReference>
<accession>A0A846W094</accession>
<dbReference type="InterPro" id="IPR001647">
    <property type="entry name" value="HTH_TetR"/>
</dbReference>
<dbReference type="Proteomes" id="UP000572007">
    <property type="component" value="Unassembled WGS sequence"/>
</dbReference>
<gene>
    <name evidence="6" type="ORF">HGA10_04215</name>
</gene>
<dbReference type="Gene3D" id="1.10.357.10">
    <property type="entry name" value="Tetracycline Repressor, domain 2"/>
    <property type="match status" value="1"/>
</dbReference>
<organism evidence="6 7">
    <name type="scientific">Nocardia coubleae</name>
    <dbReference type="NCBI Taxonomy" id="356147"/>
    <lineage>
        <taxon>Bacteria</taxon>
        <taxon>Bacillati</taxon>
        <taxon>Actinomycetota</taxon>
        <taxon>Actinomycetes</taxon>
        <taxon>Mycobacteriales</taxon>
        <taxon>Nocardiaceae</taxon>
        <taxon>Nocardia</taxon>
    </lineage>
</organism>
<keyword evidence="2 4" id="KW-0238">DNA-binding</keyword>
<evidence type="ECO:0000256" key="2">
    <source>
        <dbReference type="ARBA" id="ARBA00023125"/>
    </source>
</evidence>
<evidence type="ECO:0000256" key="4">
    <source>
        <dbReference type="PROSITE-ProRule" id="PRU00335"/>
    </source>
</evidence>
<dbReference type="EMBL" id="JAAXOM010000001">
    <property type="protein sequence ID" value="NKX86519.1"/>
    <property type="molecule type" value="Genomic_DNA"/>
</dbReference>
<feature type="DNA-binding region" description="H-T-H motif" evidence="4">
    <location>
        <begin position="30"/>
        <end position="49"/>
    </location>
</feature>
<evidence type="ECO:0000256" key="1">
    <source>
        <dbReference type="ARBA" id="ARBA00023015"/>
    </source>
</evidence>
<dbReference type="PROSITE" id="PS50977">
    <property type="entry name" value="HTH_TETR_2"/>
    <property type="match status" value="1"/>
</dbReference>